<dbReference type="GeneID" id="106666122"/>
<proteinExistence type="predicted"/>
<dbReference type="RefSeq" id="XP_014248528.1">
    <property type="nucleotide sequence ID" value="XM_014393042.2"/>
</dbReference>
<evidence type="ECO:0000256" key="1">
    <source>
        <dbReference type="SAM" id="SignalP"/>
    </source>
</evidence>
<evidence type="ECO:0000259" key="2">
    <source>
        <dbReference type="Pfam" id="PF01683"/>
    </source>
</evidence>
<protein>
    <recommendedName>
        <fullName evidence="2">EB domain-containing protein</fullName>
    </recommendedName>
</protein>
<evidence type="ECO:0000313" key="3">
    <source>
        <dbReference type="EnsemblMetazoa" id="XP_014248528.1"/>
    </source>
</evidence>
<dbReference type="PANTHER" id="PTHR39069">
    <property type="entry name" value="ECDYSONE-INDUCIBLE GENE E1, ISOFORM A"/>
    <property type="match status" value="1"/>
</dbReference>
<feature type="chain" id="PRO_5035178223" description="EB domain-containing protein" evidence="1">
    <location>
        <begin position="26"/>
        <end position="232"/>
    </location>
</feature>
<organism evidence="3 4">
    <name type="scientific">Cimex lectularius</name>
    <name type="common">Bed bug</name>
    <name type="synonym">Acanthia lectularia</name>
    <dbReference type="NCBI Taxonomy" id="79782"/>
    <lineage>
        <taxon>Eukaryota</taxon>
        <taxon>Metazoa</taxon>
        <taxon>Ecdysozoa</taxon>
        <taxon>Arthropoda</taxon>
        <taxon>Hexapoda</taxon>
        <taxon>Insecta</taxon>
        <taxon>Pterygota</taxon>
        <taxon>Neoptera</taxon>
        <taxon>Paraneoptera</taxon>
        <taxon>Hemiptera</taxon>
        <taxon>Heteroptera</taxon>
        <taxon>Panheteroptera</taxon>
        <taxon>Cimicomorpha</taxon>
        <taxon>Cimicidae</taxon>
        <taxon>Cimex</taxon>
    </lineage>
</organism>
<keyword evidence="4" id="KW-1185">Reference proteome</keyword>
<dbReference type="InterPro" id="IPR006149">
    <property type="entry name" value="EB_dom"/>
</dbReference>
<reference evidence="3" key="1">
    <citation type="submission" date="2022-01" db="UniProtKB">
        <authorList>
            <consortium name="EnsemblMetazoa"/>
        </authorList>
    </citation>
    <scope>IDENTIFICATION</scope>
</reference>
<dbReference type="AlphaFoldDB" id="A0A8I6RNI8"/>
<dbReference type="PANTHER" id="PTHR39069:SF8">
    <property type="entry name" value="FI17111P1"/>
    <property type="match status" value="1"/>
</dbReference>
<dbReference type="KEGG" id="clec:106666122"/>
<dbReference type="OrthoDB" id="5912242at2759"/>
<feature type="domain" description="EB" evidence="2">
    <location>
        <begin position="153"/>
        <end position="205"/>
    </location>
</feature>
<dbReference type="OMA" id="DKSMCIA"/>
<accession>A0A8I6RNI8</accession>
<keyword evidence="1" id="KW-0732">Signal</keyword>
<dbReference type="Pfam" id="PF01683">
    <property type="entry name" value="EB"/>
    <property type="match status" value="1"/>
</dbReference>
<dbReference type="EnsemblMetazoa" id="XM_014393042.2">
    <property type="protein sequence ID" value="XP_014248528.1"/>
    <property type="gene ID" value="LOC106666122"/>
</dbReference>
<evidence type="ECO:0000313" key="4">
    <source>
        <dbReference type="Proteomes" id="UP000494040"/>
    </source>
</evidence>
<feature type="signal peptide" evidence="1">
    <location>
        <begin position="1"/>
        <end position="25"/>
    </location>
</feature>
<name>A0A8I6RNI8_CIMLE</name>
<sequence>MQSRMLAYLDLILFPILPYFSLVAGEGYMIGDNCNFDDDCIMEHSYCYHQQSCECRPNFISNEDQTNCVATVGSPCYSNYDCTSLKSSNCVFDNNEIGYCVCNHGFVSDPHNRECLPIGKFVFAPCILDNQCQEGLGEASFCHRQKCECLPSHHFDGECIRNRGLGESCWNKSQCYIGEEYKNTMDCLSSVCVCNNGYYNYGGYCKTGSGALSLKAQQIIIILILLFFKNLK</sequence>
<dbReference type="Proteomes" id="UP000494040">
    <property type="component" value="Unassembled WGS sequence"/>
</dbReference>